<dbReference type="SUPFAM" id="SSF144091">
    <property type="entry name" value="Rhomboid-like"/>
    <property type="match status" value="1"/>
</dbReference>
<gene>
    <name evidence="9" type="ORF">ABID56_002066</name>
</gene>
<feature type="transmembrane region" description="Helical" evidence="7">
    <location>
        <begin position="59"/>
        <end position="83"/>
    </location>
</feature>
<keyword evidence="4" id="KW-0378">Hydrolase</keyword>
<reference evidence="9 10" key="1">
    <citation type="submission" date="2024-06" db="EMBL/GenBank/DDBJ databases">
        <title>Genomic Encyclopedia of Type Strains, Phase IV (KMG-IV): sequencing the most valuable type-strain genomes for metagenomic binning, comparative biology and taxonomic classification.</title>
        <authorList>
            <person name="Goeker M."/>
        </authorList>
    </citation>
    <scope>NUCLEOTIDE SEQUENCE [LARGE SCALE GENOMIC DNA]</scope>
    <source>
        <strain evidence="9 10">DSM 23520</strain>
    </source>
</reference>
<evidence type="ECO:0000313" key="9">
    <source>
        <dbReference type="EMBL" id="MET3683950.1"/>
    </source>
</evidence>
<dbReference type="RefSeq" id="WP_354220839.1">
    <property type="nucleotide sequence ID" value="NZ_JBEPMX010000010.1"/>
</dbReference>
<dbReference type="EMBL" id="JBEPMX010000010">
    <property type="protein sequence ID" value="MET3683950.1"/>
    <property type="molecule type" value="Genomic_DNA"/>
</dbReference>
<dbReference type="GO" id="GO:0008233">
    <property type="term" value="F:peptidase activity"/>
    <property type="evidence" value="ECO:0007669"/>
    <property type="project" value="UniProtKB-KW"/>
</dbReference>
<keyword evidence="3 7" id="KW-0812">Transmembrane</keyword>
<evidence type="ECO:0000256" key="7">
    <source>
        <dbReference type="SAM" id="Phobius"/>
    </source>
</evidence>
<evidence type="ECO:0000313" key="10">
    <source>
        <dbReference type="Proteomes" id="UP001549167"/>
    </source>
</evidence>
<evidence type="ECO:0000256" key="4">
    <source>
        <dbReference type="ARBA" id="ARBA00022801"/>
    </source>
</evidence>
<organism evidence="9 10">
    <name type="scientific">Alkalibacillus flavidus</name>
    <dbReference type="NCBI Taxonomy" id="546021"/>
    <lineage>
        <taxon>Bacteria</taxon>
        <taxon>Bacillati</taxon>
        <taxon>Bacillota</taxon>
        <taxon>Bacilli</taxon>
        <taxon>Bacillales</taxon>
        <taxon>Bacillaceae</taxon>
        <taxon>Alkalibacillus</taxon>
    </lineage>
</organism>
<name>A0ABV2KZG3_9BACI</name>
<dbReference type="InterPro" id="IPR035952">
    <property type="entry name" value="Rhomboid-like_sf"/>
</dbReference>
<evidence type="ECO:0000256" key="5">
    <source>
        <dbReference type="ARBA" id="ARBA00022989"/>
    </source>
</evidence>
<dbReference type="InterPro" id="IPR050925">
    <property type="entry name" value="Rhomboid_protease_S54"/>
</dbReference>
<dbReference type="PANTHER" id="PTHR43731">
    <property type="entry name" value="RHOMBOID PROTEASE"/>
    <property type="match status" value="1"/>
</dbReference>
<evidence type="ECO:0000256" key="3">
    <source>
        <dbReference type="ARBA" id="ARBA00022692"/>
    </source>
</evidence>
<keyword evidence="10" id="KW-1185">Reference proteome</keyword>
<keyword evidence="5 7" id="KW-1133">Transmembrane helix</keyword>
<evidence type="ECO:0000256" key="6">
    <source>
        <dbReference type="ARBA" id="ARBA00023136"/>
    </source>
</evidence>
<keyword evidence="9" id="KW-0645">Protease</keyword>
<accession>A0ABV2KZG3</accession>
<evidence type="ECO:0000256" key="2">
    <source>
        <dbReference type="ARBA" id="ARBA00009045"/>
    </source>
</evidence>
<evidence type="ECO:0000256" key="1">
    <source>
        <dbReference type="ARBA" id="ARBA00004141"/>
    </source>
</evidence>
<comment type="caution">
    <text evidence="9">The sequence shown here is derived from an EMBL/GenBank/DDBJ whole genome shotgun (WGS) entry which is preliminary data.</text>
</comment>
<protein>
    <submittedName>
        <fullName evidence="9">Membrane associated rhomboid family serine protease</fullName>
    </submittedName>
</protein>
<evidence type="ECO:0000259" key="8">
    <source>
        <dbReference type="Pfam" id="PF01694"/>
    </source>
</evidence>
<dbReference type="Pfam" id="PF01694">
    <property type="entry name" value="Rhomboid"/>
    <property type="match status" value="1"/>
</dbReference>
<feature type="transmembrane region" description="Helical" evidence="7">
    <location>
        <begin position="95"/>
        <end position="114"/>
    </location>
</feature>
<dbReference type="PANTHER" id="PTHR43731:SF14">
    <property type="entry name" value="PRESENILIN-ASSOCIATED RHOMBOID-LIKE PROTEIN, MITOCHONDRIAL"/>
    <property type="match status" value="1"/>
</dbReference>
<comment type="subcellular location">
    <subcellularLocation>
        <location evidence="1">Membrane</location>
        <topology evidence="1">Multi-pass membrane protein</topology>
    </subcellularLocation>
</comment>
<comment type="similarity">
    <text evidence="2">Belongs to the peptidase S54 family.</text>
</comment>
<dbReference type="Gene3D" id="1.20.1540.10">
    <property type="entry name" value="Rhomboid-like"/>
    <property type="match status" value="1"/>
</dbReference>
<sequence length="198" mass="22220">MFFIRTESFKQFLKFYPIVSTIVAIHLIVFLLVNISLGLRELMIGWNLPILVDGQYWRLMTPIFTHTGAMHLLFNTFSLILFGPALEVMLGRIKFILAYLTAGLIGNVATLFLADLMYSHVGASGAIFGLFGIYLYLLFMRPELIDASSRQVIIVIVIISLVMTFQPNINIYAHLFGLIGGLAIGPILFAGYKGHFRI</sequence>
<dbReference type="InterPro" id="IPR022764">
    <property type="entry name" value="Peptidase_S54_rhomboid_dom"/>
</dbReference>
<dbReference type="Proteomes" id="UP001549167">
    <property type="component" value="Unassembled WGS sequence"/>
</dbReference>
<feature type="transmembrane region" description="Helical" evidence="7">
    <location>
        <begin position="120"/>
        <end position="140"/>
    </location>
</feature>
<keyword evidence="6 7" id="KW-0472">Membrane</keyword>
<proteinExistence type="inferred from homology"/>
<feature type="transmembrane region" description="Helical" evidence="7">
    <location>
        <begin position="12"/>
        <end position="39"/>
    </location>
</feature>
<dbReference type="GO" id="GO:0006508">
    <property type="term" value="P:proteolysis"/>
    <property type="evidence" value="ECO:0007669"/>
    <property type="project" value="UniProtKB-KW"/>
</dbReference>
<feature type="transmembrane region" description="Helical" evidence="7">
    <location>
        <begin position="171"/>
        <end position="192"/>
    </location>
</feature>
<feature type="transmembrane region" description="Helical" evidence="7">
    <location>
        <begin position="147"/>
        <end position="165"/>
    </location>
</feature>
<feature type="domain" description="Peptidase S54 rhomboid" evidence="8">
    <location>
        <begin position="54"/>
        <end position="189"/>
    </location>
</feature>